<proteinExistence type="inferred from homology"/>
<dbReference type="GO" id="GO:0005802">
    <property type="term" value="C:trans-Golgi network"/>
    <property type="evidence" value="ECO:0007669"/>
    <property type="project" value="TreeGrafter"/>
</dbReference>
<keyword evidence="6 9" id="KW-1133">Transmembrane helix</keyword>
<keyword evidence="3" id="KW-0813">Transport</keyword>
<evidence type="ECO:0000256" key="4">
    <source>
        <dbReference type="ARBA" id="ARBA00022692"/>
    </source>
</evidence>
<comment type="similarity">
    <text evidence="2">Belongs to the SYS1 family.</text>
</comment>
<dbReference type="EMBL" id="JAEAOA010001076">
    <property type="protein sequence ID" value="KAK3589089.1"/>
    <property type="molecule type" value="Genomic_DNA"/>
</dbReference>
<dbReference type="Pfam" id="PF09801">
    <property type="entry name" value="SYS1"/>
    <property type="match status" value="1"/>
</dbReference>
<dbReference type="Proteomes" id="UP001195483">
    <property type="component" value="Unassembled WGS sequence"/>
</dbReference>
<evidence type="ECO:0000256" key="9">
    <source>
        <dbReference type="SAM" id="Phobius"/>
    </source>
</evidence>
<evidence type="ECO:0008006" key="12">
    <source>
        <dbReference type="Google" id="ProtNLM"/>
    </source>
</evidence>
<name>A0AAE0SBZ1_9BIVA</name>
<dbReference type="PANTHER" id="PTHR12952">
    <property type="entry name" value="SYS1"/>
    <property type="match status" value="1"/>
</dbReference>
<protein>
    <recommendedName>
        <fullName evidence="12">Protein SYS1 homolog</fullName>
    </recommendedName>
</protein>
<dbReference type="AlphaFoldDB" id="A0AAE0SBZ1"/>
<dbReference type="PANTHER" id="PTHR12952:SF0">
    <property type="entry name" value="PROTEIN SYS1 HOMOLOG"/>
    <property type="match status" value="1"/>
</dbReference>
<reference evidence="10" key="3">
    <citation type="submission" date="2023-05" db="EMBL/GenBank/DDBJ databases">
        <authorList>
            <person name="Smith C.H."/>
        </authorList>
    </citation>
    <scope>NUCLEOTIDE SEQUENCE</scope>
    <source>
        <strain evidence="10">CHS0354</strain>
        <tissue evidence="10">Mantle</tissue>
    </source>
</reference>
<dbReference type="GO" id="GO:0034067">
    <property type="term" value="P:protein localization to Golgi apparatus"/>
    <property type="evidence" value="ECO:0007669"/>
    <property type="project" value="TreeGrafter"/>
</dbReference>
<evidence type="ECO:0000313" key="11">
    <source>
        <dbReference type="Proteomes" id="UP001195483"/>
    </source>
</evidence>
<evidence type="ECO:0000256" key="1">
    <source>
        <dbReference type="ARBA" id="ARBA00004653"/>
    </source>
</evidence>
<comment type="caution">
    <text evidence="10">The sequence shown here is derived from an EMBL/GenBank/DDBJ whole genome shotgun (WGS) entry which is preliminary data.</text>
</comment>
<keyword evidence="5" id="KW-0653">Protein transport</keyword>
<accession>A0AAE0SBZ1</accession>
<dbReference type="GO" id="GO:0006895">
    <property type="term" value="P:Golgi to endosome transport"/>
    <property type="evidence" value="ECO:0007669"/>
    <property type="project" value="TreeGrafter"/>
</dbReference>
<reference evidence="10" key="2">
    <citation type="journal article" date="2021" name="Genome Biol. Evol.">
        <title>Developing a high-quality reference genome for a parasitic bivalve with doubly uniparental inheritance (Bivalvia: Unionida).</title>
        <authorList>
            <person name="Smith C.H."/>
        </authorList>
    </citation>
    <scope>NUCLEOTIDE SEQUENCE</scope>
    <source>
        <strain evidence="10">CHS0354</strain>
        <tissue evidence="10">Mantle</tissue>
    </source>
</reference>
<evidence type="ECO:0000256" key="8">
    <source>
        <dbReference type="ARBA" id="ARBA00023136"/>
    </source>
</evidence>
<evidence type="ECO:0000256" key="7">
    <source>
        <dbReference type="ARBA" id="ARBA00023034"/>
    </source>
</evidence>
<comment type="subcellular location">
    <subcellularLocation>
        <location evidence="1">Golgi apparatus membrane</location>
        <topology evidence="1">Multi-pass membrane protein</topology>
    </subcellularLocation>
</comment>
<evidence type="ECO:0000256" key="5">
    <source>
        <dbReference type="ARBA" id="ARBA00022927"/>
    </source>
</evidence>
<sequence length="157" mass="17733">MPGHFRSNVWDPIHIVAQIVAIQCQYYVTLGFWVAVLDFIVGYDVSIDQLFSQAEKGLFAAGPGKINTITYVLNCLTSAVGLWFIVQRTKQCLDFSFTVHLIHFFIIWSFNGYIPHTASWWILNIIGVTLMTVLGEFLCMRTELKAIPIGMGQKADV</sequence>
<keyword evidence="7" id="KW-0333">Golgi apparatus</keyword>
<feature type="transmembrane region" description="Helical" evidence="9">
    <location>
        <begin position="93"/>
        <end position="114"/>
    </location>
</feature>
<evidence type="ECO:0000256" key="6">
    <source>
        <dbReference type="ARBA" id="ARBA00022989"/>
    </source>
</evidence>
<gene>
    <name evidence="10" type="ORF">CHS0354_017425</name>
</gene>
<dbReference type="GO" id="GO:0043001">
    <property type="term" value="P:Golgi to plasma membrane protein transport"/>
    <property type="evidence" value="ECO:0007669"/>
    <property type="project" value="TreeGrafter"/>
</dbReference>
<keyword evidence="8 9" id="KW-0472">Membrane</keyword>
<organism evidence="10 11">
    <name type="scientific">Potamilus streckersoni</name>
    <dbReference type="NCBI Taxonomy" id="2493646"/>
    <lineage>
        <taxon>Eukaryota</taxon>
        <taxon>Metazoa</taxon>
        <taxon>Spiralia</taxon>
        <taxon>Lophotrochozoa</taxon>
        <taxon>Mollusca</taxon>
        <taxon>Bivalvia</taxon>
        <taxon>Autobranchia</taxon>
        <taxon>Heteroconchia</taxon>
        <taxon>Palaeoheterodonta</taxon>
        <taxon>Unionida</taxon>
        <taxon>Unionoidea</taxon>
        <taxon>Unionidae</taxon>
        <taxon>Ambleminae</taxon>
        <taxon>Lampsilini</taxon>
        <taxon>Potamilus</taxon>
    </lineage>
</organism>
<keyword evidence="11" id="KW-1185">Reference proteome</keyword>
<dbReference type="InterPro" id="IPR019185">
    <property type="entry name" value="Integral_membrane_SYS1-rel"/>
</dbReference>
<evidence type="ECO:0000256" key="3">
    <source>
        <dbReference type="ARBA" id="ARBA00022448"/>
    </source>
</evidence>
<reference evidence="10" key="1">
    <citation type="journal article" date="2021" name="Genome Biol. Evol.">
        <title>A High-Quality Reference Genome for a Parasitic Bivalve with Doubly Uniparental Inheritance (Bivalvia: Unionida).</title>
        <authorList>
            <person name="Smith C.H."/>
        </authorList>
    </citation>
    <scope>NUCLEOTIDE SEQUENCE</scope>
    <source>
        <strain evidence="10">CHS0354</strain>
    </source>
</reference>
<feature type="transmembrane region" description="Helical" evidence="9">
    <location>
        <begin position="120"/>
        <end position="139"/>
    </location>
</feature>
<dbReference type="GO" id="GO:0000139">
    <property type="term" value="C:Golgi membrane"/>
    <property type="evidence" value="ECO:0007669"/>
    <property type="project" value="UniProtKB-SubCell"/>
</dbReference>
<evidence type="ECO:0000256" key="2">
    <source>
        <dbReference type="ARBA" id="ARBA00008160"/>
    </source>
</evidence>
<keyword evidence="4 9" id="KW-0812">Transmembrane</keyword>
<dbReference type="GO" id="GO:0005829">
    <property type="term" value="C:cytosol"/>
    <property type="evidence" value="ECO:0007669"/>
    <property type="project" value="GOC"/>
</dbReference>
<evidence type="ECO:0000313" key="10">
    <source>
        <dbReference type="EMBL" id="KAK3589089.1"/>
    </source>
</evidence>
<feature type="transmembrane region" description="Helical" evidence="9">
    <location>
        <begin position="68"/>
        <end position="86"/>
    </location>
</feature>